<feature type="region of interest" description="Disordered" evidence="1">
    <location>
        <begin position="1"/>
        <end position="37"/>
    </location>
</feature>
<comment type="caution">
    <text evidence="2">The sequence shown here is derived from an EMBL/GenBank/DDBJ whole genome shotgun (WGS) entry which is preliminary data.</text>
</comment>
<proteinExistence type="predicted"/>
<evidence type="ECO:0000313" key="3">
    <source>
        <dbReference type="Proteomes" id="UP000238274"/>
    </source>
</evidence>
<dbReference type="VEuPathDB" id="FungiDB:PSHT_16310"/>
<evidence type="ECO:0000313" key="2">
    <source>
        <dbReference type="EMBL" id="POV94293.1"/>
    </source>
</evidence>
<reference evidence="3" key="3">
    <citation type="journal article" date="2018" name="Mol. Plant Microbe Interact.">
        <title>Genome sequence resources for the wheat stripe rust pathogen (Puccinia striiformis f. sp. tritici) and the barley stripe rust pathogen (Puccinia striiformis f. sp. hordei).</title>
        <authorList>
            <person name="Xia C."/>
            <person name="Wang M."/>
            <person name="Yin C."/>
            <person name="Cornejo O.E."/>
            <person name="Hulbert S.H."/>
            <person name="Chen X."/>
        </authorList>
    </citation>
    <scope>NUCLEOTIDE SEQUENCE [LARGE SCALE GENOMIC DNA]</scope>
    <source>
        <strain evidence="3">93TX-2</strain>
    </source>
</reference>
<reference evidence="3" key="2">
    <citation type="journal article" date="2018" name="BMC Genomics">
        <title>Genomic insights into host adaptation between the wheat stripe rust pathogen (Puccinia striiformis f. sp. tritici) and the barley stripe rust pathogen (Puccinia striiformis f. sp. hordei).</title>
        <authorList>
            <person name="Xia C."/>
            <person name="Wang M."/>
            <person name="Yin C."/>
            <person name="Cornejo O.E."/>
            <person name="Hulbert S.H."/>
            <person name="Chen X."/>
        </authorList>
    </citation>
    <scope>NUCLEOTIDE SEQUENCE [LARGE SCALE GENOMIC DNA]</scope>
    <source>
        <strain evidence="3">93TX-2</strain>
    </source>
</reference>
<accession>A0A2S4UAI4</accession>
<gene>
    <name evidence="2" type="ORF">PSHT_16310</name>
</gene>
<dbReference type="AlphaFoldDB" id="A0A2S4UAI4"/>
<dbReference type="VEuPathDB" id="FungiDB:PSTT_13923"/>
<protein>
    <submittedName>
        <fullName evidence="2">Uncharacterized protein</fullName>
    </submittedName>
</protein>
<evidence type="ECO:0000256" key="1">
    <source>
        <dbReference type="SAM" id="MobiDB-lite"/>
    </source>
</evidence>
<keyword evidence="3" id="KW-1185">Reference proteome</keyword>
<sequence length="140" mass="15257">MNLPKVPSSLEEKPSIDDGSSLAKRGRRSSVATDKEARQEMLAEDAGMAFISEADGKKPDKESEDVHVTVLLDKNITAAAAHLEIQEARRIIQDAVSKYRLDPNAPSGLLEKAEEAINNNKLTSDAAQQIIDEIKIEAAY</sequence>
<dbReference type="EMBL" id="PKSM01000504">
    <property type="protein sequence ID" value="POV94293.1"/>
    <property type="molecule type" value="Genomic_DNA"/>
</dbReference>
<dbReference type="OrthoDB" id="9986677at2759"/>
<name>A0A2S4UAI4_9BASI</name>
<organism evidence="2 3">
    <name type="scientific">Puccinia striiformis</name>
    <dbReference type="NCBI Taxonomy" id="27350"/>
    <lineage>
        <taxon>Eukaryota</taxon>
        <taxon>Fungi</taxon>
        <taxon>Dikarya</taxon>
        <taxon>Basidiomycota</taxon>
        <taxon>Pucciniomycotina</taxon>
        <taxon>Pucciniomycetes</taxon>
        <taxon>Pucciniales</taxon>
        <taxon>Pucciniaceae</taxon>
        <taxon>Puccinia</taxon>
    </lineage>
</organism>
<dbReference type="Proteomes" id="UP000238274">
    <property type="component" value="Unassembled WGS sequence"/>
</dbReference>
<reference evidence="2 3" key="1">
    <citation type="submission" date="2017-12" db="EMBL/GenBank/DDBJ databases">
        <title>Gene loss provides genomic basis for host adaptation in cereal stripe rust fungi.</title>
        <authorList>
            <person name="Xia C."/>
        </authorList>
    </citation>
    <scope>NUCLEOTIDE SEQUENCE [LARGE SCALE GENOMIC DNA]</scope>
    <source>
        <strain evidence="2 3">93TX-2</strain>
    </source>
</reference>